<dbReference type="EMBL" id="BARV01009081">
    <property type="protein sequence ID" value="GAI12025.1"/>
    <property type="molecule type" value="Genomic_DNA"/>
</dbReference>
<accession>X1MBH9</accession>
<keyword evidence="1" id="KW-0472">Membrane</keyword>
<organism evidence="2">
    <name type="scientific">marine sediment metagenome</name>
    <dbReference type="NCBI Taxonomy" id="412755"/>
    <lineage>
        <taxon>unclassified sequences</taxon>
        <taxon>metagenomes</taxon>
        <taxon>ecological metagenomes</taxon>
    </lineage>
</organism>
<keyword evidence="1" id="KW-1133">Transmembrane helix</keyword>
<protein>
    <submittedName>
        <fullName evidence="2">Uncharacterized protein</fullName>
    </submittedName>
</protein>
<name>X1MBH9_9ZZZZ</name>
<feature type="transmembrane region" description="Helical" evidence="1">
    <location>
        <begin position="15"/>
        <end position="34"/>
    </location>
</feature>
<reference evidence="2" key="1">
    <citation type="journal article" date="2014" name="Front. Microbiol.">
        <title>High frequency of phylogenetically diverse reductive dehalogenase-homologous genes in deep subseafloor sedimentary metagenomes.</title>
        <authorList>
            <person name="Kawai M."/>
            <person name="Futagami T."/>
            <person name="Toyoda A."/>
            <person name="Takaki Y."/>
            <person name="Nishi S."/>
            <person name="Hori S."/>
            <person name="Arai W."/>
            <person name="Tsubouchi T."/>
            <person name="Morono Y."/>
            <person name="Uchiyama I."/>
            <person name="Ito T."/>
            <person name="Fujiyama A."/>
            <person name="Inagaki F."/>
            <person name="Takami H."/>
        </authorList>
    </citation>
    <scope>NUCLEOTIDE SEQUENCE</scope>
    <source>
        <strain evidence="2">Expedition CK06-06</strain>
    </source>
</reference>
<evidence type="ECO:0000313" key="2">
    <source>
        <dbReference type="EMBL" id="GAI12025.1"/>
    </source>
</evidence>
<proteinExistence type="predicted"/>
<evidence type="ECO:0000256" key="1">
    <source>
        <dbReference type="SAM" id="Phobius"/>
    </source>
</evidence>
<feature type="transmembrane region" description="Helical" evidence="1">
    <location>
        <begin position="54"/>
        <end position="75"/>
    </location>
</feature>
<dbReference type="AlphaFoldDB" id="X1MBH9"/>
<sequence length="110" mass="12507">MILVLDIKTINKKQLIIISMTWEILIAGFCGGVIRGLVGFIKHQFSYKDVVFNLPYFFVMMFLSGIVGLVVAYIFSRDTTFSLIVGYAGGDFLENVYKTIRKKPLLYPVK</sequence>
<gene>
    <name evidence="2" type="ORF">S06H3_18043</name>
</gene>
<comment type="caution">
    <text evidence="2">The sequence shown here is derived from an EMBL/GenBank/DDBJ whole genome shotgun (WGS) entry which is preliminary data.</text>
</comment>
<keyword evidence="1" id="KW-0812">Transmembrane</keyword>